<sequence length="106" mass="11586">MFIVGGFNCYPAEIERMLAEHPAIAQVAVIGVPDSRMGEVGCACVVLRTGATLSQDELVAWSRARMANYKVPRHLRLYDALPVNATNKVAKRELATEARAAMTVVR</sequence>
<dbReference type="RefSeq" id="WP_092705264.1">
    <property type="nucleotide sequence ID" value="NZ_FOSR01000023.1"/>
</dbReference>
<accession>A0A1I4GDB6</accession>
<organism evidence="4 5">
    <name type="scientific">Rhodanobacter glycinis</name>
    <dbReference type="NCBI Taxonomy" id="582702"/>
    <lineage>
        <taxon>Bacteria</taxon>
        <taxon>Pseudomonadati</taxon>
        <taxon>Pseudomonadota</taxon>
        <taxon>Gammaproteobacteria</taxon>
        <taxon>Lysobacterales</taxon>
        <taxon>Rhodanobacteraceae</taxon>
        <taxon>Rhodanobacter</taxon>
    </lineage>
</organism>
<evidence type="ECO:0000313" key="5">
    <source>
        <dbReference type="Proteomes" id="UP000198725"/>
    </source>
</evidence>
<dbReference type="InterPro" id="IPR045851">
    <property type="entry name" value="AMP-bd_C_sf"/>
</dbReference>
<evidence type="ECO:0000259" key="3">
    <source>
        <dbReference type="Pfam" id="PF13193"/>
    </source>
</evidence>
<dbReference type="GO" id="GO:0031956">
    <property type="term" value="F:medium-chain fatty acid-CoA ligase activity"/>
    <property type="evidence" value="ECO:0007669"/>
    <property type="project" value="TreeGrafter"/>
</dbReference>
<protein>
    <submittedName>
        <fullName evidence="4">AMP-binding enzyme C-terminal domain-containing protein</fullName>
    </submittedName>
</protein>
<name>A0A1I4GDB6_9GAMM</name>
<dbReference type="EMBL" id="FOSR01000023">
    <property type="protein sequence ID" value="SFL27520.1"/>
    <property type="molecule type" value="Genomic_DNA"/>
</dbReference>
<dbReference type="PANTHER" id="PTHR43201">
    <property type="entry name" value="ACYL-COA SYNTHETASE"/>
    <property type="match status" value="1"/>
</dbReference>
<gene>
    <name evidence="4" type="ORF">SAMN05192579_12335</name>
</gene>
<dbReference type="AlphaFoldDB" id="A0A1I4GDB6"/>
<evidence type="ECO:0000256" key="1">
    <source>
        <dbReference type="ARBA" id="ARBA00006432"/>
    </source>
</evidence>
<dbReference type="Gene3D" id="3.30.300.30">
    <property type="match status" value="1"/>
</dbReference>
<proteinExistence type="inferred from homology"/>
<dbReference type="Proteomes" id="UP000198725">
    <property type="component" value="Unassembled WGS sequence"/>
</dbReference>
<dbReference type="GO" id="GO:0006631">
    <property type="term" value="P:fatty acid metabolic process"/>
    <property type="evidence" value="ECO:0007669"/>
    <property type="project" value="TreeGrafter"/>
</dbReference>
<comment type="similarity">
    <text evidence="1">Belongs to the ATP-dependent AMP-binding enzyme family.</text>
</comment>
<feature type="domain" description="AMP-binding enzyme C-terminal" evidence="3">
    <location>
        <begin position="13"/>
        <end position="88"/>
    </location>
</feature>
<keyword evidence="2" id="KW-0436">Ligase</keyword>
<dbReference type="PANTHER" id="PTHR43201:SF5">
    <property type="entry name" value="MEDIUM-CHAIN ACYL-COA LIGASE ACSF2, MITOCHONDRIAL"/>
    <property type="match status" value="1"/>
</dbReference>
<dbReference type="InterPro" id="IPR025110">
    <property type="entry name" value="AMP-bd_C"/>
</dbReference>
<reference evidence="5" key="1">
    <citation type="submission" date="2016-10" db="EMBL/GenBank/DDBJ databases">
        <authorList>
            <person name="Varghese N."/>
            <person name="Submissions S."/>
        </authorList>
    </citation>
    <scope>NUCLEOTIDE SEQUENCE [LARGE SCALE GENOMIC DNA]</scope>
    <source>
        <strain evidence="5">MO64</strain>
    </source>
</reference>
<dbReference type="SUPFAM" id="SSF56801">
    <property type="entry name" value="Acetyl-CoA synthetase-like"/>
    <property type="match status" value="1"/>
</dbReference>
<keyword evidence="5" id="KW-1185">Reference proteome</keyword>
<evidence type="ECO:0000256" key="2">
    <source>
        <dbReference type="ARBA" id="ARBA00022598"/>
    </source>
</evidence>
<evidence type="ECO:0000313" key="4">
    <source>
        <dbReference type="EMBL" id="SFL27520.1"/>
    </source>
</evidence>
<dbReference type="Pfam" id="PF13193">
    <property type="entry name" value="AMP-binding_C"/>
    <property type="match status" value="1"/>
</dbReference>